<dbReference type="Proteomes" id="UP001606305">
    <property type="component" value="Unassembled WGS sequence"/>
</dbReference>
<organism evidence="1 2">
    <name type="scientific">Pelomonas nitida</name>
    <dbReference type="NCBI Taxonomy" id="3299027"/>
    <lineage>
        <taxon>Bacteria</taxon>
        <taxon>Pseudomonadati</taxon>
        <taxon>Pseudomonadota</taxon>
        <taxon>Betaproteobacteria</taxon>
        <taxon>Burkholderiales</taxon>
        <taxon>Sphaerotilaceae</taxon>
        <taxon>Roseateles</taxon>
    </lineage>
</organism>
<evidence type="ECO:0000313" key="1">
    <source>
        <dbReference type="EMBL" id="MFG6456561.1"/>
    </source>
</evidence>
<protein>
    <submittedName>
        <fullName evidence="1">Uncharacterized protein</fullName>
    </submittedName>
</protein>
<dbReference type="RefSeq" id="WP_394487321.1">
    <property type="nucleotide sequence ID" value="NZ_JBIGIA010000004.1"/>
</dbReference>
<dbReference type="EMBL" id="JBIGIA010000004">
    <property type="protein sequence ID" value="MFG6456561.1"/>
    <property type="molecule type" value="Genomic_DNA"/>
</dbReference>
<keyword evidence="2" id="KW-1185">Reference proteome</keyword>
<gene>
    <name evidence="1" type="ORF">ACG00X_06915</name>
</gene>
<name>A0ABW7G3N8_9BURK</name>
<comment type="caution">
    <text evidence="1">The sequence shown here is derived from an EMBL/GenBank/DDBJ whole genome shotgun (WGS) entry which is preliminary data.</text>
</comment>
<sequence length="116" mass="12779">MGITMNVASGVSEKVEQQALAAVAVHPLHVEAKSWAHCVSDVFEEAKTFVERLRLTDEEKAAVQSALQDVKTVLVVSYWTAERKPEPMTGGGKHYAFFVHPQSFVVLHSAVGTWRS</sequence>
<accession>A0ABW7G3N8</accession>
<evidence type="ECO:0000313" key="2">
    <source>
        <dbReference type="Proteomes" id="UP001606305"/>
    </source>
</evidence>
<proteinExistence type="predicted"/>
<reference evidence="1 2" key="1">
    <citation type="submission" date="2024-09" db="EMBL/GenBank/DDBJ databases">
        <title>Novel species of the genus Pelomonas and Roseateles isolated from streams.</title>
        <authorList>
            <person name="Lu H."/>
        </authorList>
    </citation>
    <scope>NUCLEOTIDE SEQUENCE [LARGE SCALE GENOMIC DNA]</scope>
    <source>
        <strain evidence="1 2">BYS96W</strain>
    </source>
</reference>